<dbReference type="KEGG" id="grs:C7S20_02470"/>
<accession>A0A2R3Z1U5</accession>
<dbReference type="InterPro" id="IPR048012">
    <property type="entry name" value="BfmA-like_N"/>
</dbReference>
<evidence type="ECO:0000313" key="2">
    <source>
        <dbReference type="Proteomes" id="UP000241507"/>
    </source>
</evidence>
<reference evidence="2" key="1">
    <citation type="submission" date="2018-03" db="EMBL/GenBank/DDBJ databases">
        <title>Gramella fulva sp. nov., isolated from a dry surface of tidal flat.</title>
        <authorList>
            <person name="Hwang S.H."/>
            <person name="Hwang W.M."/>
            <person name="Kang K."/>
            <person name="Ahn T.-Y."/>
        </authorList>
    </citation>
    <scope>NUCLEOTIDE SEQUENCE [LARGE SCALE GENOMIC DNA]</scope>
    <source>
        <strain evidence="2">SH35</strain>
    </source>
</reference>
<gene>
    <name evidence="1" type="ORF">C7S20_02470</name>
</gene>
<name>A0A2R3Z1U5_9FLAO</name>
<sequence length="199" mass="23162">MGSFSRKNCLSPYKQANFSRKMDDSLKKEKFRNLSFKSSVAEKFIRYSKEISRSRSMTLLLMLEFFEFNKIAPTESLGPRMQTLESVIKKRINALMAIIRDIEQNQTIPTKGMLEALFEELPGQNPKKNISSFQEAFKNLNAKTTTVPLKPKEPDHKDIRKLLRHIKTVQPTFGKPFLKITISPQEINHLKSKYHVYHD</sequence>
<evidence type="ECO:0000313" key="1">
    <source>
        <dbReference type="EMBL" id="AVR44215.1"/>
    </source>
</evidence>
<dbReference type="Proteomes" id="UP000241507">
    <property type="component" value="Chromosome"/>
</dbReference>
<protein>
    <submittedName>
        <fullName evidence="1">Uncharacterized protein</fullName>
    </submittedName>
</protein>
<organism evidence="1 2">
    <name type="scientific">Christiangramia fulva</name>
    <dbReference type="NCBI Taxonomy" id="2126553"/>
    <lineage>
        <taxon>Bacteria</taxon>
        <taxon>Pseudomonadati</taxon>
        <taxon>Bacteroidota</taxon>
        <taxon>Flavobacteriia</taxon>
        <taxon>Flavobacteriales</taxon>
        <taxon>Flavobacteriaceae</taxon>
        <taxon>Christiangramia</taxon>
    </lineage>
</organism>
<dbReference type="EMBL" id="CP028136">
    <property type="protein sequence ID" value="AVR44215.1"/>
    <property type="molecule type" value="Genomic_DNA"/>
</dbReference>
<proteinExistence type="predicted"/>
<dbReference type="NCBIfam" id="NF041200">
    <property type="entry name" value="mob_BfmA_Nterm"/>
    <property type="match status" value="1"/>
</dbReference>
<keyword evidence="2" id="KW-1185">Reference proteome</keyword>
<dbReference type="AlphaFoldDB" id="A0A2R3Z1U5"/>